<dbReference type="GO" id="GO:0015807">
    <property type="term" value="P:L-amino acid transport"/>
    <property type="evidence" value="ECO:0007669"/>
    <property type="project" value="TreeGrafter"/>
</dbReference>
<dbReference type="Proteomes" id="UP000244904">
    <property type="component" value="Unassembled WGS sequence"/>
</dbReference>
<reference evidence="8" key="1">
    <citation type="submission" date="2018-03" db="EMBL/GenBank/DDBJ databases">
        <authorList>
            <person name="Rodrigo-Torres L."/>
            <person name="Arahal R. D."/>
            <person name="Lucena T."/>
        </authorList>
    </citation>
    <scope>NUCLEOTIDE SEQUENCE [LARGE SCALE GENOMIC DNA]</scope>
    <source>
        <strain evidence="8">CECT 8871</strain>
    </source>
</reference>
<keyword evidence="2" id="KW-0813">Transport</keyword>
<dbReference type="CDD" id="cd03224">
    <property type="entry name" value="ABC_TM1139_LivF_branched"/>
    <property type="match status" value="1"/>
</dbReference>
<accession>A0A2R8AZS3</accession>
<keyword evidence="3" id="KW-0547">Nucleotide-binding</keyword>
<dbReference type="SMART" id="SM00382">
    <property type="entry name" value="AAA"/>
    <property type="match status" value="1"/>
</dbReference>
<dbReference type="PROSITE" id="PS00211">
    <property type="entry name" value="ABC_TRANSPORTER_1"/>
    <property type="match status" value="1"/>
</dbReference>
<dbReference type="InterPro" id="IPR052156">
    <property type="entry name" value="BCAA_Transport_ATP-bd_LivF"/>
</dbReference>
<organism evidence="7 8">
    <name type="scientific">Pseudoprimorskyibacter insulae</name>
    <dbReference type="NCBI Taxonomy" id="1695997"/>
    <lineage>
        <taxon>Bacteria</taxon>
        <taxon>Pseudomonadati</taxon>
        <taxon>Pseudomonadota</taxon>
        <taxon>Alphaproteobacteria</taxon>
        <taxon>Rhodobacterales</taxon>
        <taxon>Paracoccaceae</taxon>
        <taxon>Pseudoprimorskyibacter</taxon>
    </lineage>
</organism>
<gene>
    <name evidence="7" type="primary">livF_9</name>
    <name evidence="7" type="ORF">PRI8871_03350</name>
</gene>
<evidence type="ECO:0000313" key="7">
    <source>
        <dbReference type="EMBL" id="SPF81526.1"/>
    </source>
</evidence>
<evidence type="ECO:0000256" key="3">
    <source>
        <dbReference type="ARBA" id="ARBA00022741"/>
    </source>
</evidence>
<dbReference type="PROSITE" id="PS50893">
    <property type="entry name" value="ABC_TRANSPORTER_2"/>
    <property type="match status" value="1"/>
</dbReference>
<keyword evidence="8" id="KW-1185">Reference proteome</keyword>
<dbReference type="InterPro" id="IPR003439">
    <property type="entry name" value="ABC_transporter-like_ATP-bd"/>
</dbReference>
<evidence type="ECO:0000256" key="4">
    <source>
        <dbReference type="ARBA" id="ARBA00022840"/>
    </source>
</evidence>
<sequence>MLDISNLDLAYGKVRVLHDISLEIAEHEVVTLIGPNGAGKTSLMMALSGINPTIGGTFSVDGVDLTGKPPHVISRFGVAQVAQRSHLFPDMSVHENLLLGTYRHKNGMDHSDMIDRIHTYFPILRKRASQKAGSLSGGEQKMLAFGRALISRPKLLLLDEPSSGLSPRMVDELADVVHALRQDRSLTTLIVEQNAVMALGVADRGYLLESGRITVSGSTKELASSDEVRVAYLGM</sequence>
<evidence type="ECO:0000256" key="1">
    <source>
        <dbReference type="ARBA" id="ARBA00005417"/>
    </source>
</evidence>
<dbReference type="OrthoDB" id="9806149at2"/>
<protein>
    <submittedName>
        <fullName evidence="7">High-affinity branched-chain amino acid transport ATP-binding protein LivF</fullName>
    </submittedName>
</protein>
<dbReference type="SUPFAM" id="SSF52540">
    <property type="entry name" value="P-loop containing nucleoside triphosphate hydrolases"/>
    <property type="match status" value="1"/>
</dbReference>
<dbReference type="GO" id="GO:0015658">
    <property type="term" value="F:branched-chain amino acid transmembrane transporter activity"/>
    <property type="evidence" value="ECO:0007669"/>
    <property type="project" value="TreeGrafter"/>
</dbReference>
<evidence type="ECO:0000256" key="5">
    <source>
        <dbReference type="ARBA" id="ARBA00022970"/>
    </source>
</evidence>
<evidence type="ECO:0000259" key="6">
    <source>
        <dbReference type="PROSITE" id="PS50893"/>
    </source>
</evidence>
<name>A0A2R8AZS3_9RHOB</name>
<keyword evidence="5" id="KW-0029">Amino-acid transport</keyword>
<dbReference type="InterPro" id="IPR027417">
    <property type="entry name" value="P-loop_NTPase"/>
</dbReference>
<proteinExistence type="inferred from homology"/>
<dbReference type="InterPro" id="IPR003593">
    <property type="entry name" value="AAA+_ATPase"/>
</dbReference>
<dbReference type="GO" id="GO:0016887">
    <property type="term" value="F:ATP hydrolysis activity"/>
    <property type="evidence" value="ECO:0007669"/>
    <property type="project" value="InterPro"/>
</dbReference>
<evidence type="ECO:0000256" key="2">
    <source>
        <dbReference type="ARBA" id="ARBA00022448"/>
    </source>
</evidence>
<dbReference type="RefSeq" id="WP_108887309.1">
    <property type="nucleotide sequence ID" value="NZ_OMOJ01000010.1"/>
</dbReference>
<dbReference type="PANTHER" id="PTHR43820">
    <property type="entry name" value="HIGH-AFFINITY BRANCHED-CHAIN AMINO ACID TRANSPORT ATP-BINDING PROTEIN LIVF"/>
    <property type="match status" value="1"/>
</dbReference>
<dbReference type="Gene3D" id="3.40.50.300">
    <property type="entry name" value="P-loop containing nucleotide triphosphate hydrolases"/>
    <property type="match status" value="1"/>
</dbReference>
<evidence type="ECO:0000313" key="8">
    <source>
        <dbReference type="Proteomes" id="UP000244904"/>
    </source>
</evidence>
<dbReference type="AlphaFoldDB" id="A0A2R8AZS3"/>
<dbReference type="InterPro" id="IPR017871">
    <property type="entry name" value="ABC_transporter-like_CS"/>
</dbReference>
<feature type="domain" description="ABC transporter" evidence="6">
    <location>
        <begin position="2"/>
        <end position="235"/>
    </location>
</feature>
<dbReference type="Pfam" id="PF00005">
    <property type="entry name" value="ABC_tran"/>
    <property type="match status" value="1"/>
</dbReference>
<dbReference type="PANTHER" id="PTHR43820:SF4">
    <property type="entry name" value="HIGH-AFFINITY BRANCHED-CHAIN AMINO ACID TRANSPORT ATP-BINDING PROTEIN LIVF"/>
    <property type="match status" value="1"/>
</dbReference>
<comment type="similarity">
    <text evidence="1">Belongs to the ABC transporter superfamily.</text>
</comment>
<keyword evidence="4 7" id="KW-0067">ATP-binding</keyword>
<dbReference type="EMBL" id="OMOJ01000010">
    <property type="protein sequence ID" value="SPF81526.1"/>
    <property type="molecule type" value="Genomic_DNA"/>
</dbReference>
<dbReference type="GO" id="GO:0005524">
    <property type="term" value="F:ATP binding"/>
    <property type="evidence" value="ECO:0007669"/>
    <property type="project" value="UniProtKB-KW"/>
</dbReference>